<protein>
    <submittedName>
        <fullName evidence="1">Uncharacterized protein</fullName>
    </submittedName>
</protein>
<gene>
    <name evidence="1" type="ORF">LCGC14_1965060</name>
</gene>
<name>A0A0F9FDD3_9ZZZZ</name>
<comment type="caution">
    <text evidence="1">The sequence shown here is derived from an EMBL/GenBank/DDBJ whole genome shotgun (WGS) entry which is preliminary data.</text>
</comment>
<evidence type="ECO:0000313" key="1">
    <source>
        <dbReference type="EMBL" id="KKL84404.1"/>
    </source>
</evidence>
<proteinExistence type="predicted"/>
<dbReference type="EMBL" id="LAZR01021704">
    <property type="protein sequence ID" value="KKL84404.1"/>
    <property type="molecule type" value="Genomic_DNA"/>
</dbReference>
<reference evidence="1" key="1">
    <citation type="journal article" date="2015" name="Nature">
        <title>Complex archaea that bridge the gap between prokaryotes and eukaryotes.</title>
        <authorList>
            <person name="Spang A."/>
            <person name="Saw J.H."/>
            <person name="Jorgensen S.L."/>
            <person name="Zaremba-Niedzwiedzka K."/>
            <person name="Martijn J."/>
            <person name="Lind A.E."/>
            <person name="van Eijk R."/>
            <person name="Schleper C."/>
            <person name="Guy L."/>
            <person name="Ettema T.J."/>
        </authorList>
    </citation>
    <scope>NUCLEOTIDE SEQUENCE</scope>
</reference>
<sequence>MVQAHAPGVIKLDNVLYDIARDKRGNLQYNHRSGPVERGLGLWEHVAFKGGSAGMGYSAEGLDVSDLGFCYSQNCLTILTRSIGPGPKVNTIASGMLTNVRDFFEEKADDGQYHLYACGVGEVAKIKLVAIPTLTSVETASFASTDLFGQSVRAADLEQSFQADAFQEDAFVTFSSGQWLLPPDSGDRIIELTRVQAGATPDIWSVRTDVVDGASHFVIAGRNFWRVIANGRGTKISACDILNSPIVDNNWGGKFPFGEQGAAATALLALHRFIFAITQSNIFGVTEDFNAPGIGGAVSFSEMLPDTDFTDELIDGAPVTGLGARVWDASLIVPTPFALYRHDISVYDRIGPDSFLHNDGMEPNLTDQIRFGRHRGVASVGPWLYQIYEMPDGDGFQILAGRKRASAEEGEEPIILQPIVYRSTGRALVLHPERNGTGAPRLWWGRLVSGTVTFEYIDLGLDGGPYKPGGSFGDQNASGTWFGKEFDLDAPGTLKSMREVEIILDGGDAQLSWQNQVQLDGAAVENVGTVYTTVGGTKFFVAQKKARRIRPIMGWTGSGSYTAAGNVSRVRKILYRGHWLPEVADTITTFVDVLATAKRRGLSPKKVRGDLAALVLANNYAFVDIHGSSAVQVILEESDASEGGNVAGLEGREVVKLSLIVHELS</sequence>
<accession>A0A0F9FDD3</accession>
<dbReference type="AlphaFoldDB" id="A0A0F9FDD3"/>
<organism evidence="1">
    <name type="scientific">marine sediment metagenome</name>
    <dbReference type="NCBI Taxonomy" id="412755"/>
    <lineage>
        <taxon>unclassified sequences</taxon>
        <taxon>metagenomes</taxon>
        <taxon>ecological metagenomes</taxon>
    </lineage>
</organism>